<dbReference type="GO" id="GO:0140694">
    <property type="term" value="P:membraneless organelle assembly"/>
    <property type="evidence" value="ECO:0007669"/>
    <property type="project" value="Ensembl"/>
</dbReference>
<dbReference type="VEuPathDB" id="HostDB:ENSCPOG00000036703"/>
<feature type="compositionally biased region" description="Acidic residues" evidence="1">
    <location>
        <begin position="14"/>
        <end position="24"/>
    </location>
</feature>
<dbReference type="PANTHER" id="PTHR36474:SF1">
    <property type="entry name" value="PROTEIN LIAT1"/>
    <property type="match status" value="1"/>
</dbReference>
<dbReference type="GO" id="GO:0140693">
    <property type="term" value="F:molecular condensate scaffold activity"/>
    <property type="evidence" value="ECO:0007669"/>
    <property type="project" value="Ensembl"/>
</dbReference>
<dbReference type="STRING" id="10141.ENSCPOP00000027179"/>
<dbReference type="Ensembl" id="ENSCPOT00000046555.1">
    <property type="protein sequence ID" value="ENSCPOP00000027179.1"/>
    <property type="gene ID" value="ENSCPOG00000036703.1"/>
</dbReference>
<dbReference type="GeneID" id="100719599"/>
<organism evidence="2 3">
    <name type="scientific">Cavia porcellus</name>
    <name type="common">Guinea pig</name>
    <dbReference type="NCBI Taxonomy" id="10141"/>
    <lineage>
        <taxon>Eukaryota</taxon>
        <taxon>Metazoa</taxon>
        <taxon>Chordata</taxon>
        <taxon>Craniata</taxon>
        <taxon>Vertebrata</taxon>
        <taxon>Euteleostomi</taxon>
        <taxon>Mammalia</taxon>
        <taxon>Eutheria</taxon>
        <taxon>Euarchontoglires</taxon>
        <taxon>Glires</taxon>
        <taxon>Rodentia</taxon>
        <taxon>Hystricomorpha</taxon>
        <taxon>Caviidae</taxon>
        <taxon>Cavia</taxon>
    </lineage>
</organism>
<dbReference type="AlphaFoldDB" id="A0A286XNW2"/>
<feature type="region of interest" description="Disordered" evidence="1">
    <location>
        <begin position="1"/>
        <end position="119"/>
    </location>
</feature>
<evidence type="ECO:0000313" key="2">
    <source>
        <dbReference type="Ensembl" id="ENSCPOP00000027179.1"/>
    </source>
</evidence>
<dbReference type="OrthoDB" id="10017439at2759"/>
<dbReference type="Proteomes" id="UP000005447">
    <property type="component" value="Unassembled WGS sequence"/>
</dbReference>
<dbReference type="EMBL" id="AAKN02033277">
    <property type="status" value="NOT_ANNOTATED_CDS"/>
    <property type="molecule type" value="Genomic_DNA"/>
</dbReference>
<dbReference type="KEGG" id="cpoc:100719599"/>
<reference evidence="2" key="3">
    <citation type="submission" date="2025-09" db="UniProtKB">
        <authorList>
            <consortium name="Ensembl"/>
        </authorList>
    </citation>
    <scope>IDENTIFICATION</scope>
    <source>
        <strain evidence="2">2N</strain>
    </source>
</reference>
<dbReference type="GeneTree" id="ENSGT00440000038370"/>
<sequence>MDRSCGAGTAGYLEEGEEDEEEREDGAAGLLGSRLPPITIDTSEQARRKAKKKKKKRKTKGSAKGDADKHQSQAPKNQCSSSLQDSPSPSKDHGPRPEPQQDKDGHRHIPSPSFTTSFPQLAEVKEKLSNQVNESLRWDGILSDPEAEKERIRIYKQNRRKRYQSLALKGFYSEPGSSHCSEGNPEVKLLPCDLPSALPE</sequence>
<accession>A0A286XNW2</accession>
<feature type="compositionally biased region" description="Basic and acidic residues" evidence="1">
    <location>
        <begin position="90"/>
        <end position="107"/>
    </location>
</feature>
<reference evidence="2" key="2">
    <citation type="submission" date="2025-08" db="UniProtKB">
        <authorList>
            <consortium name="Ensembl"/>
        </authorList>
    </citation>
    <scope>IDENTIFICATION</scope>
    <source>
        <strain evidence="2">2N</strain>
    </source>
</reference>
<gene>
    <name evidence="2" type="primary">Liat1</name>
</gene>
<dbReference type="OMA" id="LKGFHTD"/>
<reference evidence="3" key="1">
    <citation type="journal article" date="2011" name="Nature">
        <title>A high-resolution map of human evolutionary constraint using 29 mammals.</title>
        <authorList>
            <person name="Lindblad-Toh K."/>
            <person name="Garber M."/>
            <person name="Zuk O."/>
            <person name="Lin M.F."/>
            <person name="Parker B.J."/>
            <person name="Washietl S."/>
            <person name="Kheradpour P."/>
            <person name="Ernst J."/>
            <person name="Jordan G."/>
            <person name="Mauceli E."/>
            <person name="Ward L.D."/>
            <person name="Lowe C.B."/>
            <person name="Holloway A.K."/>
            <person name="Clamp M."/>
            <person name="Gnerre S."/>
            <person name="Alfoldi J."/>
            <person name="Beal K."/>
            <person name="Chang J."/>
            <person name="Clawson H."/>
            <person name="Cuff J."/>
            <person name="Di Palma F."/>
            <person name="Fitzgerald S."/>
            <person name="Flicek P."/>
            <person name="Guttman M."/>
            <person name="Hubisz M.J."/>
            <person name="Jaffe D.B."/>
            <person name="Jungreis I."/>
            <person name="Kent W.J."/>
            <person name="Kostka D."/>
            <person name="Lara M."/>
            <person name="Martins A.L."/>
            <person name="Massingham T."/>
            <person name="Moltke I."/>
            <person name="Raney B.J."/>
            <person name="Rasmussen M.D."/>
            <person name="Robinson J."/>
            <person name="Stark A."/>
            <person name="Vilella A.J."/>
            <person name="Wen J."/>
            <person name="Xie X."/>
            <person name="Zody M.C."/>
            <person name="Baldwin J."/>
            <person name="Bloom T."/>
            <person name="Chin C.W."/>
            <person name="Heiman D."/>
            <person name="Nicol R."/>
            <person name="Nusbaum C."/>
            <person name="Young S."/>
            <person name="Wilkinson J."/>
            <person name="Worley K.C."/>
            <person name="Kovar C.L."/>
            <person name="Muzny D.M."/>
            <person name="Gibbs R.A."/>
            <person name="Cree A."/>
            <person name="Dihn H.H."/>
            <person name="Fowler G."/>
            <person name="Jhangiani S."/>
            <person name="Joshi V."/>
            <person name="Lee S."/>
            <person name="Lewis L.R."/>
            <person name="Nazareth L.V."/>
            <person name="Okwuonu G."/>
            <person name="Santibanez J."/>
            <person name="Warren W.C."/>
            <person name="Mardis E.R."/>
            <person name="Weinstock G.M."/>
            <person name="Wilson R.K."/>
            <person name="Delehaunty K."/>
            <person name="Dooling D."/>
            <person name="Fronik C."/>
            <person name="Fulton L."/>
            <person name="Fulton B."/>
            <person name="Graves T."/>
            <person name="Minx P."/>
            <person name="Sodergren E."/>
            <person name="Birney E."/>
            <person name="Margulies E.H."/>
            <person name="Herrero J."/>
            <person name="Green E.D."/>
            <person name="Haussler D."/>
            <person name="Siepel A."/>
            <person name="Goldman N."/>
            <person name="Pollard K.S."/>
            <person name="Pedersen J.S."/>
            <person name="Lander E.S."/>
            <person name="Kellis M."/>
        </authorList>
    </citation>
    <scope>NUCLEOTIDE SEQUENCE [LARGE SCALE GENOMIC DNA]</scope>
    <source>
        <strain evidence="3">2N</strain>
    </source>
</reference>
<dbReference type="Bgee" id="ENSCPOG00000036703">
    <property type="expression patterns" value="Expressed in testis and 9 other cell types or tissues"/>
</dbReference>
<dbReference type="InterPro" id="IPR038794">
    <property type="entry name" value="LIAT1"/>
</dbReference>
<feature type="compositionally biased region" description="Low complexity" evidence="1">
    <location>
        <begin position="80"/>
        <end position="89"/>
    </location>
</feature>
<proteinExistence type="predicted"/>
<evidence type="ECO:0000313" key="3">
    <source>
        <dbReference type="Proteomes" id="UP000005447"/>
    </source>
</evidence>
<feature type="compositionally biased region" description="Basic residues" evidence="1">
    <location>
        <begin position="48"/>
        <end position="61"/>
    </location>
</feature>
<dbReference type="PANTHER" id="PTHR36474">
    <property type="entry name" value="PROTEIN LIAT1"/>
    <property type="match status" value="1"/>
</dbReference>
<protein>
    <recommendedName>
        <fullName evidence="4">Protein LIAT1</fullName>
    </recommendedName>
</protein>
<dbReference type="CTD" id="400566"/>
<evidence type="ECO:0000256" key="1">
    <source>
        <dbReference type="SAM" id="MobiDB-lite"/>
    </source>
</evidence>
<evidence type="ECO:0008006" key="4">
    <source>
        <dbReference type="Google" id="ProtNLM"/>
    </source>
</evidence>
<dbReference type="InParanoid" id="A0A286XNW2"/>
<keyword evidence="3" id="KW-1185">Reference proteome</keyword>
<name>A0A286XNW2_CAVPO</name>
<dbReference type="GO" id="GO:0005730">
    <property type="term" value="C:nucleolus"/>
    <property type="evidence" value="ECO:0007669"/>
    <property type="project" value="Ensembl"/>
</dbReference>